<dbReference type="InterPro" id="IPR002645">
    <property type="entry name" value="STAS_dom"/>
</dbReference>
<comment type="function">
    <text evidence="1">In the phosphorylated form it could act as an anti-anti-sigma factor that counteracts SpoIIAB and thus releases sigma f from inhibition.</text>
</comment>
<evidence type="ECO:0000256" key="3">
    <source>
        <dbReference type="ARBA" id="ARBA00020784"/>
    </source>
</evidence>
<dbReference type="PANTHER" id="PTHR33495:SF2">
    <property type="entry name" value="ANTI-SIGMA FACTOR ANTAGONIST TM_1081-RELATED"/>
    <property type="match status" value="1"/>
</dbReference>
<comment type="similarity">
    <text evidence="2 6">Belongs to the anti-sigma-factor antagonist family.</text>
</comment>
<sequence>MNIKLTNRGNTLVAVLNGELDHHTAEYIRQKLDAEMMKSTTKNMVLDFSKVTFMDSSGIGVIMGRYKNIRKLNGKMSLAGINDKIKRIFEMSGLLKLMPAYDSIDEAINKM</sequence>
<accession>A0AB36THM9</accession>
<dbReference type="GeneID" id="35805556"/>
<dbReference type="NCBIfam" id="TIGR00377">
    <property type="entry name" value="ant_ant_sig"/>
    <property type="match status" value="1"/>
</dbReference>
<dbReference type="InterPro" id="IPR014237">
    <property type="entry name" value="Anti-sigma_F_ant"/>
</dbReference>
<dbReference type="EMBL" id="PDBW01000001">
    <property type="protein sequence ID" value="PFH03404.1"/>
    <property type="molecule type" value="Genomic_DNA"/>
</dbReference>
<dbReference type="Pfam" id="PF01740">
    <property type="entry name" value="STAS"/>
    <property type="match status" value="1"/>
</dbReference>
<dbReference type="AlphaFoldDB" id="A0AB36THM9"/>
<evidence type="ECO:0000313" key="9">
    <source>
        <dbReference type="Proteomes" id="UP000223596"/>
    </source>
</evidence>
<proteinExistence type="inferred from homology"/>
<dbReference type="GO" id="GO:0030435">
    <property type="term" value="P:sporulation resulting in formation of a cellular spore"/>
    <property type="evidence" value="ECO:0007669"/>
    <property type="project" value="UniProtKB-KW"/>
</dbReference>
<dbReference type="Proteomes" id="UP000223596">
    <property type="component" value="Unassembled WGS sequence"/>
</dbReference>
<evidence type="ECO:0000256" key="1">
    <source>
        <dbReference type="ARBA" id="ARBA00001976"/>
    </source>
</evidence>
<dbReference type="PANTHER" id="PTHR33495">
    <property type="entry name" value="ANTI-SIGMA FACTOR ANTAGONIST TM_1081-RELATED-RELATED"/>
    <property type="match status" value="1"/>
</dbReference>
<dbReference type="NCBIfam" id="TIGR02886">
    <property type="entry name" value="spore_II_AA"/>
    <property type="match status" value="1"/>
</dbReference>
<gene>
    <name evidence="8" type="ORF">M972_112212</name>
</gene>
<dbReference type="GO" id="GO:0043856">
    <property type="term" value="F:anti-sigma factor antagonist activity"/>
    <property type="evidence" value="ECO:0007669"/>
    <property type="project" value="InterPro"/>
</dbReference>
<evidence type="ECO:0000256" key="4">
    <source>
        <dbReference type="ARBA" id="ARBA00022553"/>
    </source>
</evidence>
<evidence type="ECO:0000256" key="2">
    <source>
        <dbReference type="ARBA" id="ARBA00009013"/>
    </source>
</evidence>
<dbReference type="RefSeq" id="WP_003512129.1">
    <property type="nucleotide sequence ID" value="NZ_CP013828.1"/>
</dbReference>
<dbReference type="SUPFAM" id="SSF52091">
    <property type="entry name" value="SpoIIaa-like"/>
    <property type="match status" value="1"/>
</dbReference>
<evidence type="ECO:0000256" key="5">
    <source>
        <dbReference type="ARBA" id="ARBA00022969"/>
    </source>
</evidence>
<name>A0AB36THM9_ACETH</name>
<dbReference type="PROSITE" id="PS50801">
    <property type="entry name" value="STAS"/>
    <property type="match status" value="1"/>
</dbReference>
<dbReference type="InterPro" id="IPR003658">
    <property type="entry name" value="Anti-sigma_ant"/>
</dbReference>
<dbReference type="InterPro" id="IPR036513">
    <property type="entry name" value="STAS_dom_sf"/>
</dbReference>
<feature type="domain" description="STAS" evidence="7">
    <location>
        <begin position="1"/>
        <end position="111"/>
    </location>
</feature>
<keyword evidence="4" id="KW-0597">Phosphoprotein</keyword>
<protein>
    <recommendedName>
        <fullName evidence="3 6">Anti-sigma F factor antagonist</fullName>
    </recommendedName>
    <alternativeName>
        <fullName evidence="6">Stage II sporulation protein</fullName>
    </alternativeName>
</protein>
<evidence type="ECO:0000259" key="7">
    <source>
        <dbReference type="PROSITE" id="PS50801"/>
    </source>
</evidence>
<keyword evidence="5" id="KW-0749">Sporulation</keyword>
<evidence type="ECO:0000313" key="8">
    <source>
        <dbReference type="EMBL" id="PFH03404.1"/>
    </source>
</evidence>
<dbReference type="GO" id="GO:0045152">
    <property type="term" value="F:antisigma factor binding"/>
    <property type="evidence" value="ECO:0007669"/>
    <property type="project" value="InterPro"/>
</dbReference>
<evidence type="ECO:0000256" key="6">
    <source>
        <dbReference type="RuleBase" id="RU003749"/>
    </source>
</evidence>
<comment type="caution">
    <text evidence="8">The sequence shown here is derived from an EMBL/GenBank/DDBJ whole genome shotgun (WGS) entry which is preliminary data.</text>
</comment>
<reference evidence="8 9" key="1">
    <citation type="submission" date="2017-09" db="EMBL/GenBank/DDBJ databases">
        <title>Evaluation of Pacific Biosciences Sequencing Technology to Finishing C. thermocellum Genome Sequences.</title>
        <authorList>
            <person name="Brown S."/>
        </authorList>
    </citation>
    <scope>NUCLEOTIDE SEQUENCE [LARGE SCALE GENOMIC DNA]</scope>
    <source>
        <strain evidence="8 9">AD2</strain>
    </source>
</reference>
<organism evidence="8 9">
    <name type="scientific">Acetivibrio thermocellus AD2</name>
    <dbReference type="NCBI Taxonomy" id="1138384"/>
    <lineage>
        <taxon>Bacteria</taxon>
        <taxon>Bacillati</taxon>
        <taxon>Bacillota</taxon>
        <taxon>Clostridia</taxon>
        <taxon>Eubacteriales</taxon>
        <taxon>Oscillospiraceae</taxon>
        <taxon>Acetivibrio</taxon>
    </lineage>
</organism>
<dbReference type="Gene3D" id="3.30.750.24">
    <property type="entry name" value="STAS domain"/>
    <property type="match status" value="1"/>
</dbReference>
<dbReference type="CDD" id="cd07043">
    <property type="entry name" value="STAS_anti-anti-sigma_factors"/>
    <property type="match status" value="1"/>
</dbReference>